<dbReference type="Proteomes" id="UP000004986">
    <property type="component" value="Unassembled WGS sequence"/>
</dbReference>
<organism evidence="1 2">
    <name type="scientific">Pseudomonas syringae pv. pisi str. 1704B</name>
    <dbReference type="NCBI Taxonomy" id="629263"/>
    <lineage>
        <taxon>Bacteria</taxon>
        <taxon>Pseudomonadati</taxon>
        <taxon>Pseudomonadota</taxon>
        <taxon>Gammaproteobacteria</taxon>
        <taxon>Pseudomonadales</taxon>
        <taxon>Pseudomonadaceae</taxon>
        <taxon>Pseudomonas</taxon>
        <taxon>Pseudomonas syringae</taxon>
    </lineage>
</organism>
<evidence type="ECO:0000313" key="2">
    <source>
        <dbReference type="Proteomes" id="UP000004986"/>
    </source>
</evidence>
<accession>F3GCK1</accession>
<name>F3GCK1_PSESJ</name>
<dbReference type="AlphaFoldDB" id="F3GCK1"/>
<sequence length="47" mass="5368">IEGVNADSLHFNTHLSRASVRWRRIHDSQYVGATIFVELNGFHIDTS</sequence>
<comment type="caution">
    <text evidence="1">The sequence shown here is derived from an EMBL/GenBank/DDBJ whole genome shotgun (WGS) entry which is preliminary data.</text>
</comment>
<gene>
    <name evidence="1" type="ORF">PSYPI_21507</name>
</gene>
<evidence type="ECO:0000313" key="1">
    <source>
        <dbReference type="EMBL" id="EGH44801.1"/>
    </source>
</evidence>
<reference evidence="1 2" key="1">
    <citation type="journal article" date="2011" name="PLoS Pathog.">
        <title>Dynamic evolution of pathogenicity revealed by sequencing and comparative genomics of 19 Pseudomonas syringae isolates.</title>
        <authorList>
            <person name="Baltrus D.A."/>
            <person name="Nishimura M.T."/>
            <person name="Romanchuk A."/>
            <person name="Chang J.H."/>
            <person name="Mukhtar M.S."/>
            <person name="Cherkis K."/>
            <person name="Roach J."/>
            <person name="Grant S.R."/>
            <person name="Jones C.D."/>
            <person name="Dangl J.L."/>
        </authorList>
    </citation>
    <scope>NUCLEOTIDE SEQUENCE [LARGE SCALE GENOMIC DNA]</scope>
    <source>
        <strain evidence="1 2">1704B</strain>
    </source>
</reference>
<dbReference type="HOGENOM" id="CLU_3161998_0_0_6"/>
<proteinExistence type="predicted"/>
<dbReference type="EMBL" id="AEAI01001086">
    <property type="protein sequence ID" value="EGH44801.1"/>
    <property type="molecule type" value="Genomic_DNA"/>
</dbReference>
<protein>
    <submittedName>
        <fullName evidence="1">Uncharacterized protein</fullName>
    </submittedName>
</protein>
<feature type="non-terminal residue" evidence="1">
    <location>
        <position position="1"/>
    </location>
</feature>
<keyword evidence="2" id="KW-1185">Reference proteome</keyword>